<evidence type="ECO:0000313" key="2">
    <source>
        <dbReference type="Proteomes" id="UP000789366"/>
    </source>
</evidence>
<comment type="caution">
    <text evidence="1">The sequence shown here is derived from an EMBL/GenBank/DDBJ whole genome shotgun (WGS) entry which is preliminary data.</text>
</comment>
<protein>
    <submittedName>
        <fullName evidence="1">14284_t:CDS:1</fullName>
    </submittedName>
</protein>
<dbReference type="EMBL" id="CAJVPW010066584">
    <property type="protein sequence ID" value="CAG8788315.1"/>
    <property type="molecule type" value="Genomic_DNA"/>
</dbReference>
<keyword evidence="2" id="KW-1185">Reference proteome</keyword>
<proteinExistence type="predicted"/>
<accession>A0ACA9RD97</accession>
<name>A0ACA9RD97_9GLOM</name>
<feature type="non-terminal residue" evidence="1">
    <location>
        <position position="1"/>
    </location>
</feature>
<evidence type="ECO:0000313" key="1">
    <source>
        <dbReference type="EMBL" id="CAG8788315.1"/>
    </source>
</evidence>
<feature type="non-terminal residue" evidence="1">
    <location>
        <position position="210"/>
    </location>
</feature>
<sequence>RLVRQSVTDETHRPPTTIEIIEHSTYTDGWRYSETKTSPIPTFIRTGDGYFQKKNMHLNTMIRELGLPTIFIMLTMAEGSWTHLHNILANTDNKDLLPTNRPLHATLHFIHRLQNIKKYIWKDPNVSEWGTYSHFFDRIEFQNRGAAHLHGVYWTTSNILEMINSNTIRSTLPDSNLEPELYQKVRPAPPESTCKKGFPRPISEYTFYDP</sequence>
<reference evidence="1" key="1">
    <citation type="submission" date="2021-06" db="EMBL/GenBank/DDBJ databases">
        <authorList>
            <person name="Kallberg Y."/>
            <person name="Tangrot J."/>
            <person name="Rosling A."/>
        </authorList>
    </citation>
    <scope>NUCLEOTIDE SEQUENCE</scope>
    <source>
        <strain evidence="1">28 12/20/2015</strain>
    </source>
</reference>
<dbReference type="Proteomes" id="UP000789366">
    <property type="component" value="Unassembled WGS sequence"/>
</dbReference>
<gene>
    <name evidence="1" type="ORF">SPELUC_LOCUS16998</name>
</gene>
<organism evidence="1 2">
    <name type="scientific">Cetraspora pellucida</name>
    <dbReference type="NCBI Taxonomy" id="1433469"/>
    <lineage>
        <taxon>Eukaryota</taxon>
        <taxon>Fungi</taxon>
        <taxon>Fungi incertae sedis</taxon>
        <taxon>Mucoromycota</taxon>
        <taxon>Glomeromycotina</taxon>
        <taxon>Glomeromycetes</taxon>
        <taxon>Diversisporales</taxon>
        <taxon>Gigasporaceae</taxon>
        <taxon>Cetraspora</taxon>
    </lineage>
</organism>